<dbReference type="PANTHER" id="PTHR30100:SF1">
    <property type="entry name" value="PHOSPHATE ACYLTRANSFERASE"/>
    <property type="match status" value="1"/>
</dbReference>
<dbReference type="Proteomes" id="UP000001845">
    <property type="component" value="Chromosome"/>
</dbReference>
<reference key="2">
    <citation type="submission" date="2010-03" db="EMBL/GenBank/DDBJ databases">
        <authorList>
            <person name="Ma Z."/>
            <person name="Wang X."/>
            <person name="Liu H."/>
        </authorList>
    </citation>
    <scope>NUCLEOTIDE SEQUENCE</scope>
    <source>
        <strain>MP145</strain>
    </source>
</reference>
<dbReference type="NCBIfam" id="TIGR00182">
    <property type="entry name" value="plsX"/>
    <property type="match status" value="1"/>
</dbReference>
<evidence type="ECO:0000256" key="1">
    <source>
        <dbReference type="ARBA" id="ARBA00001232"/>
    </source>
</evidence>
<dbReference type="PANTHER" id="PTHR30100">
    <property type="entry name" value="FATTY ACID/PHOSPHOLIPID SYNTHESIS PROTEIN PLSX"/>
    <property type="match status" value="1"/>
</dbReference>
<dbReference type="eggNOG" id="COG0416">
    <property type="taxonomic scope" value="Bacteria"/>
</dbReference>
<dbReference type="GO" id="GO:0005737">
    <property type="term" value="C:cytoplasm"/>
    <property type="evidence" value="ECO:0007669"/>
    <property type="project" value="UniProtKB-SubCell"/>
</dbReference>
<keyword evidence="3 10" id="KW-0444">Lipid biosynthesis</keyword>
<dbReference type="GO" id="GO:0008654">
    <property type="term" value="P:phospholipid biosynthetic process"/>
    <property type="evidence" value="ECO:0007669"/>
    <property type="project" value="UniProtKB-KW"/>
</dbReference>
<dbReference type="GO" id="GO:0043811">
    <property type="term" value="F:phosphate:acyl-[acyl carrier protein] acyltransferase activity"/>
    <property type="evidence" value="ECO:0007669"/>
    <property type="project" value="UniProtKB-UniRule"/>
</dbReference>
<dbReference type="EC" id="2.3.1.274" evidence="8 10"/>
<evidence type="ECO:0000256" key="7">
    <source>
        <dbReference type="ARBA" id="ARBA00023264"/>
    </source>
</evidence>
<evidence type="ECO:0000313" key="11">
    <source>
        <dbReference type="EMBL" id="ADE19725.1"/>
    </source>
</evidence>
<evidence type="ECO:0000256" key="4">
    <source>
        <dbReference type="ARBA" id="ARBA00022679"/>
    </source>
</evidence>
<dbReference type="PIRSF" id="PIRSF002465">
    <property type="entry name" value="Phsphlp_syn_PlsX"/>
    <property type="match status" value="1"/>
</dbReference>
<evidence type="ECO:0000256" key="8">
    <source>
        <dbReference type="ARBA" id="ARBA00024069"/>
    </source>
</evidence>
<keyword evidence="5 10" id="KW-0443">Lipid metabolism</keyword>
<dbReference type="KEGG" id="mcd:MCRO_0057"/>
<name>D5E4P6_MYCCM</name>
<dbReference type="RefSeq" id="WP_013054501.1">
    <property type="nucleotide sequence ID" value="NC_014014.1"/>
</dbReference>
<keyword evidence="12" id="KW-1185">Reference proteome</keyword>
<dbReference type="HAMAP" id="MF_00019">
    <property type="entry name" value="PlsX"/>
    <property type="match status" value="1"/>
</dbReference>
<sequence length="336" mass="37008">MSKHIIAFDFNGNDNGPLPVIKAANLFLEKNPSFKIILVGDVAKLNEVYKEKIHDNIDLVNKPLVSSDVKNIRQSLNEDTSMNFALDLVKNQKAHAIMSAGDSGLYLGGATLVLKRLPGVSRPAFMPLMPTTKGKKFLLLDVGANILTKSEYLVEWSLIANEYAKVLLDVSVPKVALLNIGTEDYKGTDEVKTAHEILKTKNINYIGFQEPRNILNYTTDVAVIDGYGGNLVLKSLEGAILSFKDLIKNKIKIKLIRKIGYLFLRGAFHDVAETLDYRNVGAAWVIGVNGVVIKCHGSSDEKSYLGALNQVKLALEKDVLNKVIKSINSKELENNA</sequence>
<comment type="similarity">
    <text evidence="10">Belongs to the PlsX family.</text>
</comment>
<keyword evidence="6 10" id="KW-0594">Phospholipid biosynthesis</keyword>
<dbReference type="InterPro" id="IPR012281">
    <property type="entry name" value="Phospholipid_synth_PlsX-like"/>
</dbReference>
<evidence type="ECO:0000256" key="5">
    <source>
        <dbReference type="ARBA" id="ARBA00023098"/>
    </source>
</evidence>
<accession>D5E4P6</accession>
<evidence type="ECO:0000313" key="12">
    <source>
        <dbReference type="Proteomes" id="UP000001845"/>
    </source>
</evidence>
<dbReference type="HOGENOM" id="CLU_039379_1_1_14"/>
<dbReference type="Gene3D" id="3.40.718.10">
    <property type="entry name" value="Isopropylmalate Dehydrogenase"/>
    <property type="match status" value="1"/>
</dbReference>
<dbReference type="InterPro" id="IPR003664">
    <property type="entry name" value="FA_synthesis"/>
</dbReference>
<keyword evidence="4 10" id="KW-0808">Transferase</keyword>
<dbReference type="SUPFAM" id="SSF53659">
    <property type="entry name" value="Isocitrate/Isopropylmalate dehydrogenase-like"/>
    <property type="match status" value="1"/>
</dbReference>
<evidence type="ECO:0000256" key="10">
    <source>
        <dbReference type="HAMAP-Rule" id="MF_00019"/>
    </source>
</evidence>
<dbReference type="GO" id="GO:0006633">
    <property type="term" value="P:fatty acid biosynthetic process"/>
    <property type="evidence" value="ECO:0007669"/>
    <property type="project" value="UniProtKB-UniRule"/>
</dbReference>
<keyword evidence="2 10" id="KW-0963">Cytoplasm</keyword>
<evidence type="ECO:0000256" key="9">
    <source>
        <dbReference type="ARBA" id="ARBA00046608"/>
    </source>
</evidence>
<proteinExistence type="inferred from homology"/>
<organism evidence="11 12">
    <name type="scientific">Mycoplasma crocodyli (strain ATCC 51981 / MP145)</name>
    <dbReference type="NCBI Taxonomy" id="512564"/>
    <lineage>
        <taxon>Bacteria</taxon>
        <taxon>Bacillati</taxon>
        <taxon>Mycoplasmatota</taxon>
        <taxon>Mollicutes</taxon>
        <taxon>Mycoplasmataceae</taxon>
        <taxon>Mycoplasma</taxon>
    </lineage>
</organism>
<evidence type="ECO:0000256" key="3">
    <source>
        <dbReference type="ARBA" id="ARBA00022516"/>
    </source>
</evidence>
<dbReference type="EMBL" id="CP001991">
    <property type="protein sequence ID" value="ADE19725.1"/>
    <property type="molecule type" value="Genomic_DNA"/>
</dbReference>
<reference evidence="12" key="1">
    <citation type="submission" date="2010-03" db="EMBL/GenBank/DDBJ databases">
        <title>The complete genome of Mycoplasma crocodyli MP145.</title>
        <authorList>
            <person name="Glass J.I."/>
            <person name="Durkin A.S."/>
            <person name="Hostetler J."/>
            <person name="Jackson J."/>
            <person name="Johnson J."/>
            <person name="May M.A."/>
            <person name="Paralanov V."/>
            <person name="Radune D."/>
            <person name="Szczypinski B."/>
            <person name="Brown D.R."/>
        </authorList>
    </citation>
    <scope>NUCLEOTIDE SEQUENCE [LARGE SCALE GENOMIC DNA]</scope>
    <source>
        <strain evidence="12">ATCC 51981 / MP145</strain>
    </source>
</reference>
<protein>
    <recommendedName>
        <fullName evidence="8 10">Phosphate acyltransferase</fullName>
        <ecNumber evidence="8 10">2.3.1.274</ecNumber>
    </recommendedName>
    <alternativeName>
        <fullName evidence="10">Acyl-ACP phosphotransacylase</fullName>
    </alternativeName>
    <alternativeName>
        <fullName evidence="10">Acyl-[acyl-carrier-protein]--phosphate acyltransferase</fullName>
    </alternativeName>
    <alternativeName>
        <fullName evidence="10">Phosphate-acyl-ACP acyltransferase</fullName>
    </alternativeName>
</protein>
<comment type="subcellular location">
    <subcellularLocation>
        <location evidence="10">Cytoplasm</location>
    </subcellularLocation>
    <text evidence="10">Associated with the membrane possibly through PlsY.</text>
</comment>
<dbReference type="UniPathway" id="UPA00085"/>
<dbReference type="OrthoDB" id="9806408at2"/>
<reference evidence="11 12" key="3">
    <citation type="journal article" date="2011" name="J. Bacteriol.">
        <title>Genome sequences of Mycoplasma alligatoris A21JP2T and Mycoplasma crocodyli MP145T.</title>
        <authorList>
            <person name="Brown D.R."/>
            <person name="Farmerie W.G."/>
            <person name="May M."/>
            <person name="Benders G.A."/>
            <person name="Durkin A.S."/>
            <person name="Hlavinka K."/>
            <person name="Hostetler J."/>
            <person name="Jackson J."/>
            <person name="Johnson J."/>
            <person name="Miller R.H."/>
            <person name="Paralanov V."/>
            <person name="Radune D."/>
            <person name="Szczypinski B."/>
            <person name="Glass J.I."/>
        </authorList>
    </citation>
    <scope>NUCLEOTIDE SEQUENCE [LARGE SCALE GENOMIC DNA]</scope>
    <source>
        <strain evidence="12">ATCC 51981 / MP145</strain>
    </source>
</reference>
<keyword evidence="7 10" id="KW-1208">Phospholipid metabolism</keyword>
<dbReference type="Pfam" id="PF02504">
    <property type="entry name" value="FA_synthesis"/>
    <property type="match status" value="1"/>
</dbReference>
<dbReference type="STRING" id="512564.MCRO_0057"/>
<gene>
    <name evidence="10 11" type="primary">plsX</name>
    <name evidence="11" type="ordered locus">MCRO_0057</name>
</gene>
<evidence type="ECO:0000256" key="6">
    <source>
        <dbReference type="ARBA" id="ARBA00023209"/>
    </source>
</evidence>
<dbReference type="AlphaFoldDB" id="D5E4P6"/>
<comment type="pathway">
    <text evidence="10">Lipid metabolism; phospholipid metabolism.</text>
</comment>
<evidence type="ECO:0000256" key="2">
    <source>
        <dbReference type="ARBA" id="ARBA00022490"/>
    </source>
</evidence>
<comment type="function">
    <text evidence="10">Catalyzes the reversible formation of acyl-phosphate (acyl-PO(4)) from acyl-[acyl-carrier-protein] (acyl-ACP). This enzyme utilizes acyl-ACP as fatty acyl donor, but not acyl-CoA.</text>
</comment>
<comment type="catalytic activity">
    <reaction evidence="1 10">
        <text>a fatty acyl-[ACP] + phosphate = an acyl phosphate + holo-[ACP]</text>
        <dbReference type="Rhea" id="RHEA:42292"/>
        <dbReference type="Rhea" id="RHEA-COMP:9685"/>
        <dbReference type="Rhea" id="RHEA-COMP:14125"/>
        <dbReference type="ChEBI" id="CHEBI:43474"/>
        <dbReference type="ChEBI" id="CHEBI:59918"/>
        <dbReference type="ChEBI" id="CHEBI:64479"/>
        <dbReference type="ChEBI" id="CHEBI:138651"/>
        <dbReference type="EC" id="2.3.1.274"/>
    </reaction>
</comment>
<comment type="subunit">
    <text evidence="9 10">Homodimer. Probably interacts with PlsY.</text>
</comment>